<organism evidence="2 3">
    <name type="scientific">Urochloa decumbens</name>
    <dbReference type="NCBI Taxonomy" id="240449"/>
    <lineage>
        <taxon>Eukaryota</taxon>
        <taxon>Viridiplantae</taxon>
        <taxon>Streptophyta</taxon>
        <taxon>Embryophyta</taxon>
        <taxon>Tracheophyta</taxon>
        <taxon>Spermatophyta</taxon>
        <taxon>Magnoliopsida</taxon>
        <taxon>Liliopsida</taxon>
        <taxon>Poales</taxon>
        <taxon>Poaceae</taxon>
        <taxon>PACMAD clade</taxon>
        <taxon>Panicoideae</taxon>
        <taxon>Panicodae</taxon>
        <taxon>Paniceae</taxon>
        <taxon>Melinidinae</taxon>
        <taxon>Urochloa</taxon>
    </lineage>
</organism>
<dbReference type="Pfam" id="PF07762">
    <property type="entry name" value="DUF1618"/>
    <property type="match status" value="1"/>
</dbReference>
<name>A0ABC9AX18_9POAL</name>
<feature type="domain" description="DUF1618" evidence="1">
    <location>
        <begin position="242"/>
        <end position="368"/>
    </location>
</feature>
<protein>
    <recommendedName>
        <fullName evidence="1">DUF1618 domain-containing protein</fullName>
    </recommendedName>
</protein>
<keyword evidence="3" id="KW-1185">Reference proteome</keyword>
<evidence type="ECO:0000259" key="1">
    <source>
        <dbReference type="Pfam" id="PF07762"/>
    </source>
</evidence>
<dbReference type="PANTHER" id="PTHR33074:SF124">
    <property type="entry name" value="DUF1618 DOMAIN-CONTAINING PROTEIN"/>
    <property type="match status" value="1"/>
</dbReference>
<dbReference type="InterPro" id="IPR011676">
    <property type="entry name" value="DUF1618"/>
</dbReference>
<proteinExistence type="predicted"/>
<dbReference type="Proteomes" id="UP001497457">
    <property type="component" value="Chromosome 23rd"/>
</dbReference>
<dbReference type="EMBL" id="OZ075133">
    <property type="protein sequence ID" value="CAL4989145.1"/>
    <property type="molecule type" value="Genomic_DNA"/>
</dbReference>
<dbReference type="AlphaFoldDB" id="A0ABC9AX18"/>
<accession>A0ABC9AX18</accession>
<evidence type="ECO:0000313" key="2">
    <source>
        <dbReference type="EMBL" id="CAL4989145.1"/>
    </source>
</evidence>
<sequence length="506" mass="55940">MANRGFPVVYKMSRDAGSSLRAEKGKLQPAMAAAYPPWVAFEHYCTREVQGCSPSIADDKTRASCLTTAGIAIHVSLCLAAPPEGSRVCIQLPADVKVSYSIALAAHGDSVLVQVAGIEACGWSSMTDHFVYNAGNAAADPPRPPSLTLLPLFDHGKRRRRYMDSKAASILRRGEDEFVVAELDMHEVGQKIPKVAELRLLRSAGRGEWPPVSHYDGGDADWLSSLWFSDDVIPVGGDRLCWVDVGYGLLFSDVFDENPSLRYVPLPGDPWFERSSYMNVCVTGGGDVIKFVNIFPRCCCGRAGHSYCDYSDHAYTIHTWTLSMHDMAWVTDGTTDATDLWPLDGYKGLPCVQLDYPIMSMDEPHVICFMVCEDYHVDHGDKTVFVIMVDMRSKTLRSIFCYPEGREYHGRQQLLPSRVSSQYFNSKQSSGRLGMSGAETVPSLANNISDNDLGRPACKSPDAPIQASSLGWILAALNEIPGLDRDDMLKAFHILQTSICWLFQWV</sequence>
<reference evidence="2" key="1">
    <citation type="submission" date="2024-10" db="EMBL/GenBank/DDBJ databases">
        <authorList>
            <person name="Ryan C."/>
        </authorList>
    </citation>
    <scope>NUCLEOTIDE SEQUENCE [LARGE SCALE GENOMIC DNA]</scope>
</reference>
<dbReference type="PANTHER" id="PTHR33074">
    <property type="entry name" value="EXPRESSED PROTEIN-RELATED"/>
    <property type="match status" value="1"/>
</dbReference>
<gene>
    <name evidence="2" type="ORF">URODEC1_LOCUS59597</name>
</gene>
<evidence type="ECO:0000313" key="3">
    <source>
        <dbReference type="Proteomes" id="UP001497457"/>
    </source>
</evidence>